<evidence type="ECO:0000313" key="3">
    <source>
        <dbReference type="Proteomes" id="UP000004691"/>
    </source>
</evidence>
<dbReference type="SUPFAM" id="SSF56219">
    <property type="entry name" value="DNase I-like"/>
    <property type="match status" value="1"/>
</dbReference>
<keyword evidence="3" id="KW-1185">Reference proteome</keyword>
<accession>I0V775</accession>
<evidence type="ECO:0000313" key="2">
    <source>
        <dbReference type="EMBL" id="EID55978.1"/>
    </source>
</evidence>
<gene>
    <name evidence="2" type="ORF">SacxiDRAFT_3785</name>
</gene>
<keyword evidence="2" id="KW-0378">Hydrolase</keyword>
<organism evidence="2 3">
    <name type="scientific">Saccharomonospora xinjiangensis XJ-54</name>
    <dbReference type="NCBI Taxonomy" id="882086"/>
    <lineage>
        <taxon>Bacteria</taxon>
        <taxon>Bacillati</taxon>
        <taxon>Actinomycetota</taxon>
        <taxon>Actinomycetes</taxon>
        <taxon>Pseudonocardiales</taxon>
        <taxon>Pseudonocardiaceae</taxon>
        <taxon>Saccharomonospora</taxon>
    </lineage>
</organism>
<dbReference type="HOGENOM" id="CLU_060500_5_0_11"/>
<reference evidence="2 3" key="1">
    <citation type="submission" date="2012-01" db="EMBL/GenBank/DDBJ databases">
        <title>Improved High-Quality Draft sequence of Saccharomonospora xinjiangensis XJ-54.</title>
        <authorList>
            <consortium name="US DOE Joint Genome Institute"/>
            <person name="Lucas S."/>
            <person name="Han J."/>
            <person name="Lapidus A."/>
            <person name="Cheng J.-F."/>
            <person name="Goodwin L."/>
            <person name="Pitluck S."/>
            <person name="Peters L."/>
            <person name="Mikhailova N."/>
            <person name="Teshima H."/>
            <person name="Detter J.C."/>
            <person name="Han C."/>
            <person name="Tapia R."/>
            <person name="Land M."/>
            <person name="Hauser L."/>
            <person name="Kyrpides N."/>
            <person name="Ivanova N."/>
            <person name="Pagani I."/>
            <person name="Brambilla E.-M."/>
            <person name="Klenk H.-P."/>
            <person name="Woyke T."/>
        </authorList>
    </citation>
    <scope>NUCLEOTIDE SEQUENCE [LARGE SCALE GENOMIC DNA]</scope>
    <source>
        <strain evidence="2 3">XJ-54</strain>
    </source>
</reference>
<dbReference type="InterPro" id="IPR051916">
    <property type="entry name" value="GPI-anchor_lipid_remodeler"/>
</dbReference>
<dbReference type="GO" id="GO:0016020">
    <property type="term" value="C:membrane"/>
    <property type="evidence" value="ECO:0007669"/>
    <property type="project" value="GOC"/>
</dbReference>
<dbReference type="Pfam" id="PF03372">
    <property type="entry name" value="Exo_endo_phos"/>
    <property type="match status" value="1"/>
</dbReference>
<name>I0V775_9PSEU</name>
<dbReference type="Gene3D" id="3.60.10.10">
    <property type="entry name" value="Endonuclease/exonuclease/phosphatase"/>
    <property type="match status" value="1"/>
</dbReference>
<evidence type="ECO:0000259" key="1">
    <source>
        <dbReference type="Pfam" id="PF03372"/>
    </source>
</evidence>
<proteinExistence type="predicted"/>
<dbReference type="InterPro" id="IPR005135">
    <property type="entry name" value="Endo/exonuclease/phosphatase"/>
</dbReference>
<dbReference type="GO" id="GO:0006506">
    <property type="term" value="P:GPI anchor biosynthetic process"/>
    <property type="evidence" value="ECO:0007669"/>
    <property type="project" value="TreeGrafter"/>
</dbReference>
<dbReference type="eggNOG" id="COG3568">
    <property type="taxonomic scope" value="Bacteria"/>
</dbReference>
<dbReference type="OrthoDB" id="155529at2"/>
<dbReference type="AlphaFoldDB" id="I0V775"/>
<protein>
    <submittedName>
        <fullName evidence="2">Metal-dependent hydrolase</fullName>
    </submittedName>
</protein>
<dbReference type="PANTHER" id="PTHR14859:SF15">
    <property type="entry name" value="ENDONUCLEASE_EXONUCLEASE_PHOSPHATASE DOMAIN-CONTAINING PROTEIN"/>
    <property type="match status" value="1"/>
</dbReference>
<dbReference type="STRING" id="882086.SacxiDRAFT_3785"/>
<dbReference type="Proteomes" id="UP000004691">
    <property type="component" value="Unassembled WGS sequence"/>
</dbReference>
<dbReference type="PANTHER" id="PTHR14859">
    <property type="entry name" value="CALCOFLUOR WHITE HYPERSENSITIVE PROTEIN PRECURSOR"/>
    <property type="match status" value="1"/>
</dbReference>
<sequence length="299" mass="31827">MSTQRVLAGSPRVRPGSSPLGAGLATVVALLVSVLTVLIAPPAAADSSGARALRVMSYNIHTGIGVDGRADLGRIAATIEDADVDVVALQEVDVHWSQRSAFADQAAELARLTGMEVYFAPIYDLDPAPGSDQRRRYGVAVLSRHPILSATNHEITRWSTVDPGAGPRPAPGFAEVVVSVRGKPVHVYDTHLDFRADPSVRERQVADMLAVLRQDPPGARQLLLGDFNAGPGAPELSALWEHVRDAWGERDGGFTYPADEPVKRIDYITVAGPVRVLNAAVPPVTASDHRPVIATVLLT</sequence>
<dbReference type="RefSeq" id="WP_006240190.1">
    <property type="nucleotide sequence ID" value="NZ_JH636049.1"/>
</dbReference>
<dbReference type="EMBL" id="JH636049">
    <property type="protein sequence ID" value="EID55978.1"/>
    <property type="molecule type" value="Genomic_DNA"/>
</dbReference>
<feature type="domain" description="Endonuclease/exonuclease/phosphatase" evidence="1">
    <location>
        <begin position="56"/>
        <end position="289"/>
    </location>
</feature>
<dbReference type="GO" id="GO:0016787">
    <property type="term" value="F:hydrolase activity"/>
    <property type="evidence" value="ECO:0007669"/>
    <property type="project" value="UniProtKB-KW"/>
</dbReference>
<dbReference type="InterPro" id="IPR036691">
    <property type="entry name" value="Endo/exonu/phosph_ase_sf"/>
</dbReference>